<evidence type="ECO:0000313" key="3">
    <source>
        <dbReference type="EMBL" id="HIV01359.1"/>
    </source>
</evidence>
<sequence length="509" mass="55706">MLAKTLSYGLYGIDGFPVLVEADVSNGLPAFEIVGLGDTAIKEAKERVKAGIKNSGLDYPTNKITINLAPADRKKEGTLFDLAMALAILAATGQVAIKDKTVFIGELSLGGQLRAVNGVLPILISARKDGFKKVVIPEKNAKEAGFISGLEIYSAKTLKQVVDFMNGETMLEKVKASSFEDALNADDEPYNDFKNVRGQASAKRALEIAAAGGHNVLMIGPPGSGKTMLAKCFPSILPDLTFEEALEITKIHSVVGQLDINKGIITKRPFRTPHHTASQISITGGGTHARPGEISLAHNGVLFLDEMPEYSRQTLETLRQPLEDGKITVSRANITVTYPANFMLIASMNPCPCGHYGSKNGECRCTPAQIHRYLSKLSGPLMDRIDLHVEVDSVSFSDLNDKVEEESSASIKERVNKARKIQIERFNSPTHFSNAQMNHAQTKKFCMLSKECEDLLEVAFNNLKLSARAYDRILKVARTIADLEGMSCILPQHIAEAIQYRSLDRKYWV</sequence>
<dbReference type="InterPro" id="IPR000523">
    <property type="entry name" value="Mg_chelatse_chII-like_cat_dom"/>
</dbReference>
<evidence type="ECO:0000259" key="2">
    <source>
        <dbReference type="SMART" id="SM00382"/>
    </source>
</evidence>
<feature type="domain" description="AAA+ ATPase" evidence="2">
    <location>
        <begin position="212"/>
        <end position="395"/>
    </location>
</feature>
<dbReference type="PRINTS" id="PR00830">
    <property type="entry name" value="ENDOLAPTASE"/>
</dbReference>
<dbReference type="Pfam" id="PF13335">
    <property type="entry name" value="Mg_chelatase_C"/>
    <property type="match status" value="1"/>
</dbReference>
<dbReference type="SMART" id="SM00382">
    <property type="entry name" value="AAA"/>
    <property type="match status" value="1"/>
</dbReference>
<accession>A0A9D1SYK9</accession>
<dbReference type="Pfam" id="PF13541">
    <property type="entry name" value="ChlI"/>
    <property type="match status" value="1"/>
</dbReference>
<dbReference type="PANTHER" id="PTHR32039:SF7">
    <property type="entry name" value="COMPETENCE PROTEIN COMM"/>
    <property type="match status" value="1"/>
</dbReference>
<comment type="similarity">
    <text evidence="1">Belongs to the Mg-chelatase subunits D/I family. ComM subfamily.</text>
</comment>
<dbReference type="InterPro" id="IPR027417">
    <property type="entry name" value="P-loop_NTPase"/>
</dbReference>
<reference evidence="3" key="2">
    <citation type="journal article" date="2021" name="PeerJ">
        <title>Extensive microbial diversity within the chicken gut microbiome revealed by metagenomics and culture.</title>
        <authorList>
            <person name="Gilroy R."/>
            <person name="Ravi A."/>
            <person name="Getino M."/>
            <person name="Pursley I."/>
            <person name="Horton D.L."/>
            <person name="Alikhan N.F."/>
            <person name="Baker D."/>
            <person name="Gharbi K."/>
            <person name="Hall N."/>
            <person name="Watson M."/>
            <person name="Adriaenssens E.M."/>
            <person name="Foster-Nyarko E."/>
            <person name="Jarju S."/>
            <person name="Secka A."/>
            <person name="Antonio M."/>
            <person name="Oren A."/>
            <person name="Chaudhuri R.R."/>
            <person name="La Ragione R."/>
            <person name="Hildebrand F."/>
            <person name="Pallen M.J."/>
        </authorList>
    </citation>
    <scope>NUCLEOTIDE SEQUENCE</scope>
    <source>
        <strain evidence="3">CHK186-9395</strain>
    </source>
</reference>
<dbReference type="Gene3D" id="3.30.230.10">
    <property type="match status" value="1"/>
</dbReference>
<name>A0A9D1SYK9_9FIRM</name>
<dbReference type="Proteomes" id="UP000886861">
    <property type="component" value="Unassembled WGS sequence"/>
</dbReference>
<comment type="caution">
    <text evidence="3">The sequence shown here is derived from an EMBL/GenBank/DDBJ whole genome shotgun (WGS) entry which is preliminary data.</text>
</comment>
<reference evidence="3" key="1">
    <citation type="submission" date="2020-10" db="EMBL/GenBank/DDBJ databases">
        <authorList>
            <person name="Gilroy R."/>
        </authorList>
    </citation>
    <scope>NUCLEOTIDE SEQUENCE</scope>
    <source>
        <strain evidence="3">CHK186-9395</strain>
    </source>
</reference>
<evidence type="ECO:0000313" key="4">
    <source>
        <dbReference type="Proteomes" id="UP000886861"/>
    </source>
</evidence>
<gene>
    <name evidence="3" type="ORF">IAA62_02240</name>
</gene>
<dbReference type="SUPFAM" id="SSF54211">
    <property type="entry name" value="Ribosomal protein S5 domain 2-like"/>
    <property type="match status" value="1"/>
</dbReference>
<dbReference type="InterPro" id="IPR025158">
    <property type="entry name" value="Mg_chelat-rel_C"/>
</dbReference>
<dbReference type="InterPro" id="IPR045006">
    <property type="entry name" value="CHLI-like"/>
</dbReference>
<dbReference type="PANTHER" id="PTHR32039">
    <property type="entry name" value="MAGNESIUM-CHELATASE SUBUNIT CHLI"/>
    <property type="match status" value="1"/>
</dbReference>
<dbReference type="SUPFAM" id="SSF52540">
    <property type="entry name" value="P-loop containing nucleoside triphosphate hydrolases"/>
    <property type="match status" value="1"/>
</dbReference>
<proteinExistence type="inferred from homology"/>
<dbReference type="GO" id="GO:0005524">
    <property type="term" value="F:ATP binding"/>
    <property type="evidence" value="ECO:0007669"/>
    <property type="project" value="InterPro"/>
</dbReference>
<dbReference type="Pfam" id="PF01078">
    <property type="entry name" value="Mg_chelatase"/>
    <property type="match status" value="1"/>
</dbReference>
<dbReference type="Gene3D" id="3.40.50.300">
    <property type="entry name" value="P-loop containing nucleotide triphosphate hydrolases"/>
    <property type="match status" value="1"/>
</dbReference>
<dbReference type="EMBL" id="DVOJ01000007">
    <property type="protein sequence ID" value="HIV01359.1"/>
    <property type="molecule type" value="Genomic_DNA"/>
</dbReference>
<dbReference type="InterPro" id="IPR014721">
    <property type="entry name" value="Ribsml_uS5_D2-typ_fold_subgr"/>
</dbReference>
<protein>
    <submittedName>
        <fullName evidence="3">YifB family Mg chelatase-like AAA ATPase</fullName>
    </submittedName>
</protein>
<dbReference type="InterPro" id="IPR003593">
    <property type="entry name" value="AAA+_ATPase"/>
</dbReference>
<dbReference type="InterPro" id="IPR020568">
    <property type="entry name" value="Ribosomal_Su5_D2-typ_SF"/>
</dbReference>
<dbReference type="NCBIfam" id="TIGR00368">
    <property type="entry name" value="YifB family Mg chelatase-like AAA ATPase"/>
    <property type="match status" value="1"/>
</dbReference>
<dbReference type="InterPro" id="IPR004482">
    <property type="entry name" value="Mg_chelat-rel"/>
</dbReference>
<dbReference type="AlphaFoldDB" id="A0A9D1SYK9"/>
<organism evidence="3 4">
    <name type="scientific">Candidatus Caccopulliclostridium gallistercoris</name>
    <dbReference type="NCBI Taxonomy" id="2840719"/>
    <lineage>
        <taxon>Bacteria</taxon>
        <taxon>Bacillati</taxon>
        <taxon>Bacillota</taxon>
        <taxon>Clostridia</taxon>
        <taxon>Candidatus Caccopulliclostridium</taxon>
    </lineage>
</organism>
<evidence type="ECO:0000256" key="1">
    <source>
        <dbReference type="ARBA" id="ARBA00006354"/>
    </source>
</evidence>